<evidence type="ECO:0000256" key="6">
    <source>
        <dbReference type="ARBA" id="ARBA00023136"/>
    </source>
</evidence>
<feature type="domain" description="Mechanosensitive ion channel MscS" evidence="8">
    <location>
        <begin position="119"/>
        <end position="184"/>
    </location>
</feature>
<evidence type="ECO:0000256" key="1">
    <source>
        <dbReference type="ARBA" id="ARBA00004651"/>
    </source>
</evidence>
<dbReference type="InterPro" id="IPR045276">
    <property type="entry name" value="YbiO_bact"/>
</dbReference>
<dbReference type="Proteomes" id="UP000182135">
    <property type="component" value="Unassembled WGS sequence"/>
</dbReference>
<dbReference type="GO" id="GO:0005886">
    <property type="term" value="C:plasma membrane"/>
    <property type="evidence" value="ECO:0007669"/>
    <property type="project" value="UniProtKB-SubCell"/>
</dbReference>
<dbReference type="AlphaFoldDB" id="A0A1I2NHJ4"/>
<dbReference type="Gene3D" id="3.30.70.100">
    <property type="match status" value="1"/>
</dbReference>
<evidence type="ECO:0000256" key="3">
    <source>
        <dbReference type="ARBA" id="ARBA00022475"/>
    </source>
</evidence>
<dbReference type="Pfam" id="PF00924">
    <property type="entry name" value="MS_channel_2nd"/>
    <property type="match status" value="1"/>
</dbReference>
<accession>A0A1I2NHJ4</accession>
<dbReference type="InterPro" id="IPR023408">
    <property type="entry name" value="MscS_beta-dom_sf"/>
</dbReference>
<dbReference type="PANTHER" id="PTHR30460">
    <property type="entry name" value="MODERATE CONDUCTANCE MECHANOSENSITIVE CHANNEL YBIO"/>
    <property type="match status" value="1"/>
</dbReference>
<keyword evidence="5 7" id="KW-1133">Transmembrane helix</keyword>
<dbReference type="InterPro" id="IPR011066">
    <property type="entry name" value="MscS_channel_C_sf"/>
</dbReference>
<dbReference type="RefSeq" id="WP_022788114.1">
    <property type="nucleotide sequence ID" value="NZ_BAAACD010000021.1"/>
</dbReference>
<dbReference type="SUPFAM" id="SSF82689">
    <property type="entry name" value="Mechanosensitive channel protein MscS (YggB), C-terminal domain"/>
    <property type="match status" value="1"/>
</dbReference>
<keyword evidence="3" id="KW-1003">Cell membrane</keyword>
<comment type="similarity">
    <text evidence="2">Belongs to the MscS (TC 1.A.23) family.</text>
</comment>
<evidence type="ECO:0000256" key="2">
    <source>
        <dbReference type="ARBA" id="ARBA00008017"/>
    </source>
</evidence>
<evidence type="ECO:0000313" key="12">
    <source>
        <dbReference type="Proteomes" id="UP000182135"/>
    </source>
</evidence>
<dbReference type="Gene3D" id="1.10.287.1260">
    <property type="match status" value="1"/>
</dbReference>
<dbReference type="SUPFAM" id="SSF50182">
    <property type="entry name" value="Sm-like ribonucleoproteins"/>
    <property type="match status" value="1"/>
</dbReference>
<evidence type="ECO:0000259" key="9">
    <source>
        <dbReference type="Pfam" id="PF21082"/>
    </source>
</evidence>
<dbReference type="InterPro" id="IPR049278">
    <property type="entry name" value="MS_channel_C"/>
</dbReference>
<dbReference type="Proteomes" id="UP000246114">
    <property type="component" value="Unassembled WGS sequence"/>
</dbReference>
<dbReference type="EMBL" id="FOOE01000020">
    <property type="protein sequence ID" value="SFG01147.1"/>
    <property type="molecule type" value="Genomic_DNA"/>
</dbReference>
<name>A0A1I2NHJ4_9CLOT</name>
<evidence type="ECO:0000259" key="8">
    <source>
        <dbReference type="Pfam" id="PF00924"/>
    </source>
</evidence>
<protein>
    <submittedName>
        <fullName evidence="10">Mechanosensitive ion channel family protein</fullName>
    </submittedName>
    <submittedName>
        <fullName evidence="11">Small conductance mechanosensitive channel</fullName>
    </submittedName>
</protein>
<dbReference type="SUPFAM" id="SSF82861">
    <property type="entry name" value="Mechanosensitive channel protein MscS (YggB), transmembrane region"/>
    <property type="match status" value="1"/>
</dbReference>
<dbReference type="eggNOG" id="COG0668">
    <property type="taxonomic scope" value="Bacteria"/>
</dbReference>
<proteinExistence type="inferred from homology"/>
<keyword evidence="4 7" id="KW-0812">Transmembrane</keyword>
<evidence type="ECO:0000256" key="7">
    <source>
        <dbReference type="SAM" id="Phobius"/>
    </source>
</evidence>
<dbReference type="STRING" id="1529.SAMN04487885_12039"/>
<dbReference type="FunFam" id="2.30.30.60:FF:000001">
    <property type="entry name" value="MscS Mechanosensitive ion channel"/>
    <property type="match status" value="1"/>
</dbReference>
<dbReference type="InterPro" id="IPR006685">
    <property type="entry name" value="MscS_channel_2nd"/>
</dbReference>
<dbReference type="InterPro" id="IPR010920">
    <property type="entry name" value="LSM_dom_sf"/>
</dbReference>
<reference evidence="10 13" key="2">
    <citation type="submission" date="2018-03" db="EMBL/GenBank/DDBJ databases">
        <title>The uncultured portion of the human microbiome is neutrally assembled.</title>
        <authorList>
            <person name="Jeraldo P."/>
            <person name="Boardman L."/>
            <person name="White B.A."/>
            <person name="Nelson H."/>
            <person name="Goldenfeld N."/>
            <person name="Chia N."/>
        </authorList>
    </citation>
    <scope>NUCLEOTIDE SEQUENCE [LARGE SCALE GENOMIC DNA]</scope>
    <source>
        <strain evidence="10">CIM:MAG 903</strain>
    </source>
</reference>
<evidence type="ECO:0000256" key="4">
    <source>
        <dbReference type="ARBA" id="ARBA00022692"/>
    </source>
</evidence>
<feature type="transmembrane region" description="Helical" evidence="7">
    <location>
        <begin position="26"/>
        <end position="51"/>
    </location>
</feature>
<evidence type="ECO:0000256" key="5">
    <source>
        <dbReference type="ARBA" id="ARBA00022989"/>
    </source>
</evidence>
<evidence type="ECO:0000313" key="10">
    <source>
        <dbReference type="EMBL" id="PWL51647.1"/>
    </source>
</evidence>
<reference evidence="11 12" key="1">
    <citation type="submission" date="2016-10" db="EMBL/GenBank/DDBJ databases">
        <authorList>
            <person name="de Groot N.N."/>
        </authorList>
    </citation>
    <scope>NUCLEOTIDE SEQUENCE [LARGE SCALE GENOMIC DNA]</scope>
    <source>
        <strain evidence="11 12">NLAE-zl-G419</strain>
    </source>
</reference>
<evidence type="ECO:0000313" key="11">
    <source>
        <dbReference type="EMBL" id="SFG01147.1"/>
    </source>
</evidence>
<dbReference type="OrthoDB" id="9809206at2"/>
<organism evidence="11 12">
    <name type="scientific">Clostridium cadaveris</name>
    <dbReference type="NCBI Taxonomy" id="1529"/>
    <lineage>
        <taxon>Bacteria</taxon>
        <taxon>Bacillati</taxon>
        <taxon>Bacillota</taxon>
        <taxon>Clostridia</taxon>
        <taxon>Eubacteriales</taxon>
        <taxon>Clostridiaceae</taxon>
        <taxon>Clostridium</taxon>
    </lineage>
</organism>
<dbReference type="EMBL" id="QAMZ01000055">
    <property type="protein sequence ID" value="PWL51647.1"/>
    <property type="molecule type" value="Genomic_DNA"/>
</dbReference>
<keyword evidence="6 7" id="KW-0472">Membrane</keyword>
<gene>
    <name evidence="10" type="ORF">DBY38_14055</name>
    <name evidence="11" type="ORF">SAMN04487885_12039</name>
</gene>
<feature type="domain" description="Mechanosensitive ion channel MscS C-terminal" evidence="9">
    <location>
        <begin position="190"/>
        <end position="273"/>
    </location>
</feature>
<dbReference type="Gene3D" id="2.30.30.60">
    <property type="match status" value="1"/>
</dbReference>
<comment type="subcellular location">
    <subcellularLocation>
        <location evidence="1">Cell membrane</location>
        <topology evidence="1">Multi-pass membrane protein</topology>
    </subcellularLocation>
</comment>
<dbReference type="GeneID" id="90546555"/>
<dbReference type="PANTHER" id="PTHR30460:SF0">
    <property type="entry name" value="MODERATE CONDUCTANCE MECHANOSENSITIVE CHANNEL YBIO"/>
    <property type="match status" value="1"/>
</dbReference>
<keyword evidence="12" id="KW-1185">Reference proteome</keyword>
<dbReference type="InterPro" id="IPR011014">
    <property type="entry name" value="MscS_channel_TM-2"/>
</dbReference>
<sequence>MNFDSALTKTYDFFIKLIQSIDLEKIVIKIISVLVILLIASIVYKISVRIVDKLIAKQKKFKVGLDEKRVKTISVVLKSFLKYTIYFFAFSAILYQFFGAISLTFASIGGVAIGLGAQNLIKDIVNGFFMVFEDQFSVGDYIHVGDKGGIVQSIGLRLIKLKDFNGDIHIIPNGSVGQITNHSRSDMRVLVDVDIAYEEDIDRVTSILEGVCQEFKGNDKIVEGPKVLGVSALKDSGVTFSIWATAKPMTQWECEREIRKHVKKALDMEGVEIPYPKRTIYSVQQK</sequence>
<dbReference type="Pfam" id="PF21082">
    <property type="entry name" value="MS_channel_3rd"/>
    <property type="match status" value="1"/>
</dbReference>
<evidence type="ECO:0000313" key="13">
    <source>
        <dbReference type="Proteomes" id="UP000246114"/>
    </source>
</evidence>
<dbReference type="GO" id="GO:0008381">
    <property type="term" value="F:mechanosensitive monoatomic ion channel activity"/>
    <property type="evidence" value="ECO:0007669"/>
    <property type="project" value="InterPro"/>
</dbReference>